<reference evidence="13" key="1">
    <citation type="journal article" date="2019" name="Int. J. Syst. Evol. Microbiol.">
        <title>The Global Catalogue of Microorganisms (GCM) 10K type strain sequencing project: providing services to taxonomists for standard genome sequencing and annotation.</title>
        <authorList>
            <consortium name="The Broad Institute Genomics Platform"/>
            <consortium name="The Broad Institute Genome Sequencing Center for Infectious Disease"/>
            <person name="Wu L."/>
            <person name="Ma J."/>
        </authorList>
    </citation>
    <scope>NUCLEOTIDE SEQUENCE [LARGE SCALE GENOMIC DNA]</scope>
    <source>
        <strain evidence="13">JCM 17441</strain>
    </source>
</reference>
<evidence type="ECO:0000256" key="10">
    <source>
        <dbReference type="RuleBase" id="RU363043"/>
    </source>
</evidence>
<name>A0ABP8D3Z9_9ACTN</name>
<keyword evidence="7 10" id="KW-0812">Transmembrane</keyword>
<feature type="transmembrane region" description="Helical" evidence="10">
    <location>
        <begin position="177"/>
        <end position="200"/>
    </location>
</feature>
<feature type="transmembrane region" description="Helical" evidence="10">
    <location>
        <begin position="21"/>
        <end position="44"/>
    </location>
</feature>
<feature type="transmembrane region" description="Helical" evidence="10">
    <location>
        <begin position="50"/>
        <end position="72"/>
    </location>
</feature>
<evidence type="ECO:0000256" key="2">
    <source>
        <dbReference type="ARBA" id="ARBA00004651"/>
    </source>
</evidence>
<evidence type="ECO:0000313" key="13">
    <source>
        <dbReference type="Proteomes" id="UP001500620"/>
    </source>
</evidence>
<evidence type="ECO:0000256" key="1">
    <source>
        <dbReference type="ARBA" id="ARBA00003510"/>
    </source>
</evidence>
<dbReference type="Proteomes" id="UP001500620">
    <property type="component" value="Unassembled WGS sequence"/>
</dbReference>
<dbReference type="InterPro" id="IPR051408">
    <property type="entry name" value="Phosphate_transprt_permease"/>
</dbReference>
<evidence type="ECO:0000256" key="5">
    <source>
        <dbReference type="ARBA" id="ARBA00022475"/>
    </source>
</evidence>
<organism evidence="12 13">
    <name type="scientific">Dactylosporangium darangshiense</name>
    <dbReference type="NCBI Taxonomy" id="579108"/>
    <lineage>
        <taxon>Bacteria</taxon>
        <taxon>Bacillati</taxon>
        <taxon>Actinomycetota</taxon>
        <taxon>Actinomycetes</taxon>
        <taxon>Micromonosporales</taxon>
        <taxon>Micromonosporaceae</taxon>
        <taxon>Dactylosporangium</taxon>
    </lineage>
</organism>
<evidence type="ECO:0000256" key="8">
    <source>
        <dbReference type="ARBA" id="ARBA00022989"/>
    </source>
</evidence>
<keyword evidence="13" id="KW-1185">Reference proteome</keyword>
<dbReference type="Gene3D" id="1.10.3720.10">
    <property type="entry name" value="MetI-like"/>
    <property type="match status" value="1"/>
</dbReference>
<proteinExistence type="inferred from homology"/>
<evidence type="ECO:0000256" key="3">
    <source>
        <dbReference type="ARBA" id="ARBA00007069"/>
    </source>
</evidence>
<accession>A0ABP8D3Z9</accession>
<evidence type="ECO:0000259" key="11">
    <source>
        <dbReference type="PROSITE" id="PS50928"/>
    </source>
</evidence>
<keyword evidence="8 10" id="KW-1133">Transmembrane helix</keyword>
<dbReference type="InterPro" id="IPR000515">
    <property type="entry name" value="MetI-like"/>
</dbReference>
<keyword evidence="9 10" id="KW-0472">Membrane</keyword>
<dbReference type="SUPFAM" id="SSF161098">
    <property type="entry name" value="MetI-like"/>
    <property type="match status" value="1"/>
</dbReference>
<gene>
    <name evidence="12" type="primary">pstA_1</name>
    <name evidence="12" type="ORF">GCM10022255_020990</name>
</gene>
<evidence type="ECO:0000256" key="7">
    <source>
        <dbReference type="ARBA" id="ARBA00022692"/>
    </source>
</evidence>
<dbReference type="PROSITE" id="PS50928">
    <property type="entry name" value="ABC_TM1"/>
    <property type="match status" value="1"/>
</dbReference>
<feature type="transmembrane region" description="Helical" evidence="10">
    <location>
        <begin position="212"/>
        <end position="231"/>
    </location>
</feature>
<comment type="subcellular location">
    <subcellularLocation>
        <location evidence="2 10">Cell membrane</location>
        <topology evidence="2 10">Multi-pass membrane protein</topology>
    </subcellularLocation>
</comment>
<feature type="transmembrane region" description="Helical" evidence="10">
    <location>
        <begin position="145"/>
        <end position="165"/>
    </location>
</feature>
<dbReference type="NCBIfam" id="TIGR00974">
    <property type="entry name" value="3a0107s02c"/>
    <property type="match status" value="1"/>
</dbReference>
<dbReference type="EMBL" id="BAABAT010000004">
    <property type="protein sequence ID" value="GAA4246974.1"/>
    <property type="molecule type" value="Genomic_DNA"/>
</dbReference>
<feature type="transmembrane region" description="Helical" evidence="10">
    <location>
        <begin position="84"/>
        <end position="106"/>
    </location>
</feature>
<keyword evidence="5 10" id="KW-1003">Cell membrane</keyword>
<feature type="transmembrane region" description="Helical" evidence="10">
    <location>
        <begin position="331"/>
        <end position="353"/>
    </location>
</feature>
<feature type="domain" description="ABC transmembrane type-1" evidence="11">
    <location>
        <begin position="138"/>
        <end position="353"/>
    </location>
</feature>
<comment type="similarity">
    <text evidence="3 10">Belongs to the binding-protein-dependent transport system permease family. CysTW subfamily.</text>
</comment>
<evidence type="ECO:0000256" key="9">
    <source>
        <dbReference type="ARBA" id="ARBA00023136"/>
    </source>
</evidence>
<protein>
    <recommendedName>
        <fullName evidence="10">Phosphate transport system permease protein PstA</fullName>
    </recommendedName>
</protein>
<comment type="caution">
    <text evidence="12">The sequence shown here is derived from an EMBL/GenBank/DDBJ whole genome shotgun (WGS) entry which is preliminary data.</text>
</comment>
<evidence type="ECO:0000313" key="12">
    <source>
        <dbReference type="EMBL" id="GAA4246974.1"/>
    </source>
</evidence>
<evidence type="ECO:0000256" key="4">
    <source>
        <dbReference type="ARBA" id="ARBA00022448"/>
    </source>
</evidence>
<dbReference type="PANTHER" id="PTHR42922">
    <property type="entry name" value="PHOSPHATE TRANSPORT SYSTEM PERMEASE PROTEIN PSTA"/>
    <property type="match status" value="1"/>
</dbReference>
<comment type="function">
    <text evidence="1">Part of the binding-protein-dependent transport system for phosphate; probably responsible for the translocation of the substrate across the membrane.</text>
</comment>
<dbReference type="InterPro" id="IPR035906">
    <property type="entry name" value="MetI-like_sf"/>
</dbReference>
<keyword evidence="4" id="KW-0813">Transport</keyword>
<dbReference type="InterPro" id="IPR005672">
    <property type="entry name" value="Phosphate_PstA"/>
</dbReference>
<dbReference type="Pfam" id="PF00528">
    <property type="entry name" value="BPD_transp_1"/>
    <property type="match status" value="1"/>
</dbReference>
<dbReference type="RefSeq" id="WP_345123848.1">
    <property type="nucleotide sequence ID" value="NZ_BAABAT010000004.1"/>
</dbReference>
<dbReference type="CDD" id="cd06261">
    <property type="entry name" value="TM_PBP2"/>
    <property type="match status" value="1"/>
</dbReference>
<keyword evidence="6" id="KW-0592">Phosphate transport</keyword>
<dbReference type="PANTHER" id="PTHR42922:SF1">
    <property type="entry name" value="PHOSPHATE TRANSPORT SYSTEM PERMEASE PROTEIN PSTA"/>
    <property type="match status" value="1"/>
</dbReference>
<feature type="transmembrane region" description="Helical" evidence="10">
    <location>
        <begin position="263"/>
        <end position="284"/>
    </location>
</feature>
<evidence type="ECO:0000256" key="6">
    <source>
        <dbReference type="ARBA" id="ARBA00022592"/>
    </source>
</evidence>
<sequence length="360" mass="37716">MAVESPSRLSVTDARQLRTKSLPAWTAAVVVVAAIAVSFVLINLTGAGGMVLTGVVAAILFVAFMGIAATIVEGSRSARNRMATVLIYGAFVLALLPLLSVVWTLITKGSKRLDGNFFQTSMNNIGAFDEKGGAYHAIVGTLEQAGIATLITVPLGILGAIYIVEYGRGFLANAIRFFVDVMTGIPSIVAGLFVLSFWVFTITPLWNDGKAAYSGFAAALSLSVLMLPTVVRSTEEMLRLVPGALREGSYALGVPKWKTITSIVLPTALPGIVTGVMLAVARAAGETAPVLLVAGGLNSINFNVFSGNQSSLSLFIFEQAGVASEFAPGRAWTAALTLVVLVLVLTVAAKLLARRNKLAR</sequence>